<dbReference type="RefSeq" id="WP_138663210.1">
    <property type="nucleotide sequence ID" value="NZ_VANS01000004.1"/>
</dbReference>
<dbReference type="CDD" id="cd07067">
    <property type="entry name" value="HP_PGM_like"/>
    <property type="match status" value="1"/>
</dbReference>
<dbReference type="Proteomes" id="UP000309550">
    <property type="component" value="Unassembled WGS sequence"/>
</dbReference>
<dbReference type="PANTHER" id="PTHR48100">
    <property type="entry name" value="BROAD-SPECIFICITY PHOSPHATASE YOR283W-RELATED"/>
    <property type="match status" value="1"/>
</dbReference>
<proteinExistence type="predicted"/>
<dbReference type="SUPFAM" id="SSF53254">
    <property type="entry name" value="Phosphoglycerate mutase-like"/>
    <property type="match status" value="1"/>
</dbReference>
<evidence type="ECO:0000313" key="1">
    <source>
        <dbReference type="EMBL" id="TMM51251.1"/>
    </source>
</evidence>
<dbReference type="Gene3D" id="3.40.50.1240">
    <property type="entry name" value="Phosphoglycerate mutase-like"/>
    <property type="match status" value="1"/>
</dbReference>
<protein>
    <submittedName>
        <fullName evidence="1">Histidine phosphatase family protein</fullName>
    </submittedName>
</protein>
<sequence length="196" mass="21706">MIRLALLRHGPTAWNRAGRIQGRTDMPLDPEAAADLQALRLPAEWHDADLWASPMQRAAQTAAHLTGRAARCEPALMEMNWGDWEGLHGADLRADPLSGYRDIEHWGWGYSPPGGESPADLRARLVPWACGLTRDSVAICHIGVMRVLLAHATGWGFDGPAPFRIKRNRLYVITLSDRGWTALPEPIRLEARPPCA</sequence>
<keyword evidence="2" id="KW-1185">Reference proteome</keyword>
<dbReference type="Pfam" id="PF00300">
    <property type="entry name" value="His_Phos_1"/>
    <property type="match status" value="1"/>
</dbReference>
<dbReference type="PIRSF" id="PIRSF000709">
    <property type="entry name" value="6PFK_2-Ptase"/>
    <property type="match status" value="1"/>
</dbReference>
<gene>
    <name evidence="1" type="ORF">FDT80_15450</name>
</gene>
<accession>A0A5S3Q3Z8</accession>
<dbReference type="EMBL" id="VANS01000004">
    <property type="protein sequence ID" value="TMM51251.1"/>
    <property type="molecule type" value="Genomic_DNA"/>
</dbReference>
<name>A0A5S3Q3Z8_9RHOB</name>
<dbReference type="InterPro" id="IPR029033">
    <property type="entry name" value="His_PPase_superfam"/>
</dbReference>
<dbReference type="InterPro" id="IPR050275">
    <property type="entry name" value="PGM_Phosphatase"/>
</dbReference>
<dbReference type="SMART" id="SM00855">
    <property type="entry name" value="PGAM"/>
    <property type="match status" value="1"/>
</dbReference>
<dbReference type="PANTHER" id="PTHR48100:SF62">
    <property type="entry name" value="GLUCOSYL-3-PHOSPHOGLYCERATE PHOSPHATASE"/>
    <property type="match status" value="1"/>
</dbReference>
<dbReference type="OrthoDB" id="9781415at2"/>
<evidence type="ECO:0000313" key="2">
    <source>
        <dbReference type="Proteomes" id="UP000309550"/>
    </source>
</evidence>
<dbReference type="InterPro" id="IPR013078">
    <property type="entry name" value="His_Pase_superF_clade-1"/>
</dbReference>
<dbReference type="GO" id="GO:0016791">
    <property type="term" value="F:phosphatase activity"/>
    <property type="evidence" value="ECO:0007669"/>
    <property type="project" value="TreeGrafter"/>
</dbReference>
<reference evidence="1 2" key="1">
    <citation type="submission" date="2019-05" db="EMBL/GenBank/DDBJ databases">
        <title>Sulfitobacter sabulilitoris sp. nov., isolated from a marine sand.</title>
        <authorList>
            <person name="Yoon J.-H."/>
        </authorList>
    </citation>
    <scope>NUCLEOTIDE SEQUENCE [LARGE SCALE GENOMIC DNA]</scope>
    <source>
        <strain evidence="1 2">HSMS-29</strain>
    </source>
</reference>
<comment type="caution">
    <text evidence="1">The sequence shown here is derived from an EMBL/GenBank/DDBJ whole genome shotgun (WGS) entry which is preliminary data.</text>
</comment>
<dbReference type="GO" id="GO:0005737">
    <property type="term" value="C:cytoplasm"/>
    <property type="evidence" value="ECO:0007669"/>
    <property type="project" value="TreeGrafter"/>
</dbReference>
<dbReference type="AlphaFoldDB" id="A0A5S3Q3Z8"/>
<organism evidence="1 2">
    <name type="scientific">Sulfitobacter sabulilitoris</name>
    <dbReference type="NCBI Taxonomy" id="2562655"/>
    <lineage>
        <taxon>Bacteria</taxon>
        <taxon>Pseudomonadati</taxon>
        <taxon>Pseudomonadota</taxon>
        <taxon>Alphaproteobacteria</taxon>
        <taxon>Rhodobacterales</taxon>
        <taxon>Roseobacteraceae</taxon>
        <taxon>Sulfitobacter</taxon>
    </lineage>
</organism>